<organism evidence="4 5">
    <name type="scientific">Subdoligranulum variabile</name>
    <dbReference type="NCBI Taxonomy" id="214851"/>
    <lineage>
        <taxon>Bacteria</taxon>
        <taxon>Bacillati</taxon>
        <taxon>Bacillota</taxon>
        <taxon>Clostridia</taxon>
        <taxon>Eubacteriales</taxon>
        <taxon>Oscillospiraceae</taxon>
        <taxon>Subdoligranulum</taxon>
    </lineage>
</organism>
<feature type="transmembrane region" description="Helical" evidence="2">
    <location>
        <begin position="146"/>
        <end position="169"/>
    </location>
</feature>
<keyword evidence="2" id="KW-0472">Membrane</keyword>
<comment type="caution">
    <text evidence="4">The sequence shown here is derived from an EMBL/GenBank/DDBJ whole genome shotgun (WGS) entry which is preliminary data.</text>
</comment>
<dbReference type="AlphaFoldDB" id="A0A943D9U6"/>
<evidence type="ECO:0000313" key="4">
    <source>
        <dbReference type="EMBL" id="MBS5332612.1"/>
    </source>
</evidence>
<proteinExistence type="predicted"/>
<keyword evidence="2" id="KW-0812">Transmembrane</keyword>
<evidence type="ECO:0000259" key="3">
    <source>
        <dbReference type="Pfam" id="PF13240"/>
    </source>
</evidence>
<dbReference type="Proteomes" id="UP000759273">
    <property type="component" value="Unassembled WGS sequence"/>
</dbReference>
<feature type="transmembrane region" description="Helical" evidence="2">
    <location>
        <begin position="190"/>
        <end position="216"/>
    </location>
</feature>
<reference evidence="4" key="1">
    <citation type="submission" date="2021-02" db="EMBL/GenBank/DDBJ databases">
        <title>Infant gut strain persistence is associated with maternal origin, phylogeny, and functional potential including surface adhesion and iron acquisition.</title>
        <authorList>
            <person name="Lou Y.C."/>
        </authorList>
    </citation>
    <scope>NUCLEOTIDE SEQUENCE</scope>
    <source>
        <strain evidence="4">L3_101_000M1_dasL3_101_000M1_concoct_87</strain>
    </source>
</reference>
<feature type="transmembrane region" description="Helical" evidence="2">
    <location>
        <begin position="267"/>
        <end position="289"/>
    </location>
</feature>
<sequence length="331" mass="34186">MKQCPKCGKMLNDSMAFCTQCGTPLANAAAQPAPQPPRQPVWSASQPTQSAPRFAQQPTQQHYYAPANPVLNTVKQMATSPLFLAATAAQSGMVLFNIIASMAGTSGLLGTVGTYLSMILSLGGYSSREASGLLDGIGSLFTGASLGATLVGQCPAILIAVGLWLIYLAEAGKISTATKNTGFTLVKISTIISLAVSILGLVVAEILAIMITATAAKYDDSAIGGGIIIMLLLLVVMGLGILMNSKTLSTLGVMAKTAQTAQPSDKISTYVAVISFLNGIGAVIGMLGFGSVPSVLSSLCNAVVCICFAVFLFQYRDKMRALMAGRTAQTV</sequence>
<protein>
    <submittedName>
        <fullName evidence="4">Zinc ribbon domain-containing protein</fullName>
    </submittedName>
</protein>
<feature type="compositionally biased region" description="Polar residues" evidence="1">
    <location>
        <begin position="42"/>
        <end position="58"/>
    </location>
</feature>
<gene>
    <name evidence="4" type="ORF">KHY36_08810</name>
</gene>
<dbReference type="InterPro" id="IPR026870">
    <property type="entry name" value="Zinc_ribbon_dom"/>
</dbReference>
<feature type="transmembrane region" description="Helical" evidence="2">
    <location>
        <begin position="295"/>
        <end position="313"/>
    </location>
</feature>
<accession>A0A943D9U6</accession>
<keyword evidence="2" id="KW-1133">Transmembrane helix</keyword>
<evidence type="ECO:0000256" key="1">
    <source>
        <dbReference type="SAM" id="MobiDB-lite"/>
    </source>
</evidence>
<feature type="domain" description="Zinc-ribbon" evidence="3">
    <location>
        <begin position="4"/>
        <end position="25"/>
    </location>
</feature>
<feature type="region of interest" description="Disordered" evidence="1">
    <location>
        <begin position="28"/>
        <end position="58"/>
    </location>
</feature>
<name>A0A943D9U6_9FIRM</name>
<feature type="transmembrane region" description="Helical" evidence="2">
    <location>
        <begin position="222"/>
        <end position="246"/>
    </location>
</feature>
<evidence type="ECO:0000313" key="5">
    <source>
        <dbReference type="Proteomes" id="UP000759273"/>
    </source>
</evidence>
<dbReference type="Pfam" id="PF13240">
    <property type="entry name" value="Zn_Ribbon_1"/>
    <property type="match status" value="1"/>
</dbReference>
<evidence type="ECO:0000256" key="2">
    <source>
        <dbReference type="SAM" id="Phobius"/>
    </source>
</evidence>
<dbReference type="EMBL" id="JAGZGG010000020">
    <property type="protein sequence ID" value="MBS5332612.1"/>
    <property type="molecule type" value="Genomic_DNA"/>
</dbReference>